<accession>A0ACC1WV00</accession>
<evidence type="ECO:0000313" key="2">
    <source>
        <dbReference type="Proteomes" id="UP001164539"/>
    </source>
</evidence>
<proteinExistence type="predicted"/>
<protein>
    <submittedName>
        <fullName evidence="1">F-box/FBD/LRR-repeat protein</fullName>
    </submittedName>
</protein>
<comment type="caution">
    <text evidence="1">The sequence shown here is derived from an EMBL/GenBank/DDBJ whole genome shotgun (WGS) entry which is preliminary data.</text>
</comment>
<dbReference type="EMBL" id="CM051406">
    <property type="protein sequence ID" value="KAJ4702793.1"/>
    <property type="molecule type" value="Genomic_DNA"/>
</dbReference>
<sequence>MDCVEKNRGLCPSCLLSNGKKIEMREFTGGKSGLDLIEYFLKNGEVLETMKVISGKMTSQEKLKLCQKLLRFCSVPFSTEST</sequence>
<name>A0ACC1WV00_MELAZ</name>
<organism evidence="1 2">
    <name type="scientific">Melia azedarach</name>
    <name type="common">Chinaberry tree</name>
    <dbReference type="NCBI Taxonomy" id="155640"/>
    <lineage>
        <taxon>Eukaryota</taxon>
        <taxon>Viridiplantae</taxon>
        <taxon>Streptophyta</taxon>
        <taxon>Embryophyta</taxon>
        <taxon>Tracheophyta</taxon>
        <taxon>Spermatophyta</taxon>
        <taxon>Magnoliopsida</taxon>
        <taxon>eudicotyledons</taxon>
        <taxon>Gunneridae</taxon>
        <taxon>Pentapetalae</taxon>
        <taxon>rosids</taxon>
        <taxon>malvids</taxon>
        <taxon>Sapindales</taxon>
        <taxon>Meliaceae</taxon>
        <taxon>Melia</taxon>
    </lineage>
</organism>
<reference evidence="1 2" key="1">
    <citation type="journal article" date="2023" name="Science">
        <title>Complex scaffold remodeling in plant triterpene biosynthesis.</title>
        <authorList>
            <person name="De La Pena R."/>
            <person name="Hodgson H."/>
            <person name="Liu J.C."/>
            <person name="Stephenson M.J."/>
            <person name="Martin A.C."/>
            <person name="Owen C."/>
            <person name="Harkess A."/>
            <person name="Leebens-Mack J."/>
            <person name="Jimenez L.E."/>
            <person name="Osbourn A."/>
            <person name="Sattely E.S."/>
        </authorList>
    </citation>
    <scope>NUCLEOTIDE SEQUENCE [LARGE SCALE GENOMIC DNA]</scope>
    <source>
        <strain evidence="2">cv. JPN11</strain>
        <tissue evidence="1">Leaf</tissue>
    </source>
</reference>
<keyword evidence="2" id="KW-1185">Reference proteome</keyword>
<dbReference type="Proteomes" id="UP001164539">
    <property type="component" value="Chromosome 13"/>
</dbReference>
<gene>
    <name evidence="1" type="ORF">OWV82_022786</name>
</gene>
<evidence type="ECO:0000313" key="1">
    <source>
        <dbReference type="EMBL" id="KAJ4702793.1"/>
    </source>
</evidence>